<feature type="compositionally biased region" description="Pro residues" evidence="1">
    <location>
        <begin position="273"/>
        <end position="287"/>
    </location>
</feature>
<feature type="region of interest" description="Disordered" evidence="1">
    <location>
        <begin position="209"/>
        <end position="233"/>
    </location>
</feature>
<comment type="caution">
    <text evidence="2">The sequence shown here is derived from an EMBL/GenBank/DDBJ whole genome shotgun (WGS) entry which is preliminary data.</text>
</comment>
<sequence length="481" mass="51033">MGWWWWAQSSSAGQEKGATPARTRTFSCPSALSAARLAERKGVTPSTQQVSIVASSSRAVQSERNDNNDDDGNDLPPKTARTQMVIEVQRAPWRLSFPQPVLQAQPQEILNVMPAPRSPSLTAVAATTEPAPLPNLDVPSPSSPSPRVLDADPLSKPLELAVAVPPTDAPPLSPPVASPTIGPADLITPADASRRASVCTLPSMRHLAHNGSLGKGKGRYMERSGSLRSDDSAAERLPVHVRFEIPAFRPTAPGSTAGSVPHTMSGGRQTPPLLFPRPQSPRSPIPEGPRSLTPPLHLTNQIRAGKFRERRDSTSSLRPISHSPSTPQAHTPQGRATSPPPSVAGPRTVRPTPKRQPVVVLPNSTIGPQQQALHHHVRSSSLNSYVPSATPLCSPPTTGRARIPDRWALPASPPPPPLPPQSRPTVPSAPQGGHRTALTHRLEYSVPSPLYLDTANIPSASPMRARGSPSTLDASQLAATS</sequence>
<protein>
    <submittedName>
        <fullName evidence="2">Uncharacterized protein</fullName>
    </submittedName>
</protein>
<feature type="region of interest" description="Disordered" evidence="1">
    <location>
        <begin position="248"/>
        <end position="481"/>
    </location>
</feature>
<dbReference type="EMBL" id="JAPDMQ010000384">
    <property type="protein sequence ID" value="KAK0525750.1"/>
    <property type="molecule type" value="Genomic_DNA"/>
</dbReference>
<dbReference type="PRINTS" id="PR01217">
    <property type="entry name" value="PRICHEXTENSN"/>
</dbReference>
<dbReference type="Proteomes" id="UP001176521">
    <property type="component" value="Unassembled WGS sequence"/>
</dbReference>
<dbReference type="AlphaFoldDB" id="A0AAN6G7U0"/>
<keyword evidence="3" id="KW-1185">Reference proteome</keyword>
<feature type="region of interest" description="Disordered" evidence="1">
    <location>
        <begin position="129"/>
        <end position="152"/>
    </location>
</feature>
<name>A0AAN6G7U0_9BASI</name>
<feature type="compositionally biased region" description="Pro residues" evidence="1">
    <location>
        <begin position="411"/>
        <end position="422"/>
    </location>
</feature>
<feature type="compositionally biased region" description="Polar residues" evidence="1">
    <location>
        <begin position="468"/>
        <end position="481"/>
    </location>
</feature>
<proteinExistence type="predicted"/>
<feature type="region of interest" description="Disordered" evidence="1">
    <location>
        <begin position="1"/>
        <end position="24"/>
    </location>
</feature>
<evidence type="ECO:0000313" key="3">
    <source>
        <dbReference type="Proteomes" id="UP001176521"/>
    </source>
</evidence>
<evidence type="ECO:0000256" key="1">
    <source>
        <dbReference type="SAM" id="MobiDB-lite"/>
    </source>
</evidence>
<reference evidence="2" key="1">
    <citation type="journal article" date="2023" name="PhytoFront">
        <title>Draft Genome Resources of Seven Strains of Tilletia horrida, Causal Agent of Kernel Smut of Rice.</title>
        <authorList>
            <person name="Khanal S."/>
            <person name="Antony Babu S."/>
            <person name="Zhou X.G."/>
        </authorList>
    </citation>
    <scope>NUCLEOTIDE SEQUENCE</scope>
    <source>
        <strain evidence="2">TX3</strain>
    </source>
</reference>
<feature type="region of interest" description="Disordered" evidence="1">
    <location>
        <begin position="37"/>
        <end position="78"/>
    </location>
</feature>
<accession>A0AAN6G7U0</accession>
<feature type="compositionally biased region" description="Polar residues" evidence="1">
    <location>
        <begin position="44"/>
        <end position="60"/>
    </location>
</feature>
<feature type="compositionally biased region" description="Polar residues" evidence="1">
    <location>
        <begin position="362"/>
        <end position="372"/>
    </location>
</feature>
<feature type="compositionally biased region" description="Polar residues" evidence="1">
    <location>
        <begin position="314"/>
        <end position="336"/>
    </location>
</feature>
<gene>
    <name evidence="2" type="ORF">OC842_005412</name>
</gene>
<evidence type="ECO:0000313" key="2">
    <source>
        <dbReference type="EMBL" id="KAK0525750.1"/>
    </source>
</evidence>
<organism evidence="2 3">
    <name type="scientific">Tilletia horrida</name>
    <dbReference type="NCBI Taxonomy" id="155126"/>
    <lineage>
        <taxon>Eukaryota</taxon>
        <taxon>Fungi</taxon>
        <taxon>Dikarya</taxon>
        <taxon>Basidiomycota</taxon>
        <taxon>Ustilaginomycotina</taxon>
        <taxon>Exobasidiomycetes</taxon>
        <taxon>Tilletiales</taxon>
        <taxon>Tilletiaceae</taxon>
        <taxon>Tilletia</taxon>
    </lineage>
</organism>
<feature type="compositionally biased region" description="Low complexity" evidence="1">
    <location>
        <begin position="1"/>
        <end position="14"/>
    </location>
</feature>